<evidence type="ECO:0000256" key="3">
    <source>
        <dbReference type="ARBA" id="ARBA00022771"/>
    </source>
</evidence>
<comment type="subcellular location">
    <subcellularLocation>
        <location evidence="1">Nucleus</location>
    </subcellularLocation>
</comment>
<keyword evidence="2" id="KW-0479">Metal-binding</keyword>
<evidence type="ECO:0000256" key="1">
    <source>
        <dbReference type="ARBA" id="ARBA00004123"/>
    </source>
</evidence>
<dbReference type="AlphaFoldDB" id="A0A2B7YBB6"/>
<name>A0A2B7YBB6_POLH7</name>
<evidence type="ECO:0000256" key="5">
    <source>
        <dbReference type="ARBA" id="ARBA00023015"/>
    </source>
</evidence>
<dbReference type="GO" id="GO:0006357">
    <property type="term" value="P:regulation of transcription by RNA polymerase II"/>
    <property type="evidence" value="ECO:0007669"/>
    <property type="project" value="TreeGrafter"/>
</dbReference>
<feature type="compositionally biased region" description="Low complexity" evidence="9">
    <location>
        <begin position="397"/>
        <end position="409"/>
    </location>
</feature>
<dbReference type="Proteomes" id="UP000224634">
    <property type="component" value="Unassembled WGS sequence"/>
</dbReference>
<sequence>MAQHYSAGSPCEPNMSNNVGSAHGSQNSFHGNTPWDSREDLRGIMGLHQPVPINTLLENLRPGTDLSFIQPSPVFSNLVDSSSLDLRPSASPQWQRYNTQFSPINARNFHPGQIDRLPLGNQDAWTPLHVTGLPPNATYSSPHVKRQRIYGPDGNSSHSFQEMRSEVGSQINGHLPSDSGYGTNPGYAPRSITTMSDFGSFSVDRRVPRASHHQQASRIPPAPGYSQSVYQYPHSGSQLGHNWSNEKESQTPTAEPVFTCDVAKCTWKGRCPSDKKKHMQRHEKKFLCLVPGCTRKTGFGTINDLERHKKCIHGIEPKHGTSKLYKCFGANCPRKDQDRPRFDNFCQHLRRVHGDEDFDKLIQLSNRWYESEKFSAANRLKEDQLQASLSRRRTGPASTQQSADSATTTSEYLVDNDQISQMNEAINPASIYQGPLPSVSGTTAVDLRSIGGSIQSSHDKAPGSSVIDVPISVTMSNSGESRQPETTNQVGWEAVSEMNCDLEPEPEPENGAPVFDGGRPSSPFIRGIPSDRSDSAADGLVAEAATGLLKVLAKELDNVHLRQRTQDPASSRLFNLPRTQGGENGPYTPSYLDLLIGNGGGRREHKKELIQRLLLAGLEQLGVRDTPPSETPSKDGPPDTTTLRDQSGIFLCPHEGCTRKTKRQCELTKHLKRHDRPYGCTVTNCDKRFGSKNDWKRHENSQHFQLQSWCCEEPEVDLSGNPSLQHPDRPCARLFYRRELFGTHLRRDHGITNGSKIKQALRKNRIGRNGQFQFWCGFCRKLISLTKQGIDAWDERFDHIDEEHFKKGQRIDDWMPPVGEGAADVSPEDKGGQDDPTTSSTSARREDDEETVITAVSSVESQWETRERYKANNGTPPSHNSQRPDNPSRSLQNKRRESTQWTQSGYRNRASNKHNEPITPRSTYNPNSDVESASSRTPSKRKLASTPPRISGPGAQMQSTTPILWQNPYSDWGSQAWQNQPQIPQATGSSNSTGSTRGMGSGVSGNHINRPASQKQNREVGGLISIKSNPLLDVTFVTCCQCPQHTYFLKLEDRCTICQHEPCNDCTLV</sequence>
<evidence type="ECO:0000313" key="12">
    <source>
        <dbReference type="Proteomes" id="UP000224634"/>
    </source>
</evidence>
<keyword evidence="5" id="KW-0805">Transcription regulation</keyword>
<protein>
    <recommendedName>
        <fullName evidence="10">C2H2-type domain-containing protein</fullName>
    </recommendedName>
</protein>
<dbReference type="STRING" id="1447883.A0A2B7YBB6"/>
<feature type="region of interest" description="Disordered" evidence="9">
    <location>
        <begin position="808"/>
        <end position="1017"/>
    </location>
</feature>
<evidence type="ECO:0000256" key="6">
    <source>
        <dbReference type="ARBA" id="ARBA00023163"/>
    </source>
</evidence>
<evidence type="ECO:0000259" key="10">
    <source>
        <dbReference type="PROSITE" id="PS50157"/>
    </source>
</evidence>
<evidence type="ECO:0000313" key="11">
    <source>
        <dbReference type="EMBL" id="PGH18480.1"/>
    </source>
</evidence>
<keyword evidence="4" id="KW-0862">Zinc</keyword>
<dbReference type="PANTHER" id="PTHR46179:SF13">
    <property type="entry name" value="C2H2-TYPE DOMAIN-CONTAINING PROTEIN"/>
    <property type="match status" value="1"/>
</dbReference>
<feature type="compositionally biased region" description="Polar residues" evidence="9">
    <location>
        <begin position="14"/>
        <end position="35"/>
    </location>
</feature>
<dbReference type="InterPro" id="IPR013087">
    <property type="entry name" value="Znf_C2H2_type"/>
</dbReference>
<keyword evidence="3 8" id="KW-0863">Zinc-finger</keyword>
<keyword evidence="6" id="KW-0804">Transcription</keyword>
<evidence type="ECO:0000256" key="4">
    <source>
        <dbReference type="ARBA" id="ARBA00022833"/>
    </source>
</evidence>
<dbReference type="EMBL" id="PDNA01000057">
    <property type="protein sequence ID" value="PGH18480.1"/>
    <property type="molecule type" value="Genomic_DNA"/>
</dbReference>
<feature type="region of interest" description="Disordered" evidence="9">
    <location>
        <begin position="388"/>
        <end position="409"/>
    </location>
</feature>
<evidence type="ECO:0000256" key="8">
    <source>
        <dbReference type="PROSITE-ProRule" id="PRU00042"/>
    </source>
</evidence>
<proteinExistence type="predicted"/>
<dbReference type="PROSITE" id="PS50157">
    <property type="entry name" value="ZINC_FINGER_C2H2_2"/>
    <property type="match status" value="1"/>
</dbReference>
<feature type="compositionally biased region" description="Polar residues" evidence="9">
    <location>
        <begin position="872"/>
        <end position="891"/>
    </location>
</feature>
<comment type="caution">
    <text evidence="11">The sequence shown here is derived from an EMBL/GenBank/DDBJ whole genome shotgun (WGS) entry which is preliminary data.</text>
</comment>
<feature type="region of interest" description="Disordered" evidence="9">
    <location>
        <begin position="622"/>
        <end position="642"/>
    </location>
</feature>
<dbReference type="Gene3D" id="3.30.160.60">
    <property type="entry name" value="Classic Zinc Finger"/>
    <property type="match status" value="1"/>
</dbReference>
<dbReference type="SMART" id="SM00355">
    <property type="entry name" value="ZnF_C2H2"/>
    <property type="match status" value="5"/>
</dbReference>
<dbReference type="GO" id="GO:0005634">
    <property type="term" value="C:nucleus"/>
    <property type="evidence" value="ECO:0007669"/>
    <property type="project" value="UniProtKB-SubCell"/>
</dbReference>
<feature type="compositionally biased region" description="Polar residues" evidence="9">
    <location>
        <begin position="920"/>
        <end position="937"/>
    </location>
</feature>
<evidence type="ECO:0000256" key="2">
    <source>
        <dbReference type="ARBA" id="ARBA00022723"/>
    </source>
</evidence>
<feature type="compositionally biased region" description="Polar residues" evidence="9">
    <location>
        <begin position="956"/>
        <end position="986"/>
    </location>
</feature>
<dbReference type="GO" id="GO:0008270">
    <property type="term" value="F:zinc ion binding"/>
    <property type="evidence" value="ECO:0007669"/>
    <property type="project" value="UniProtKB-KW"/>
</dbReference>
<feature type="compositionally biased region" description="Low complexity" evidence="9">
    <location>
        <begin position="987"/>
        <end position="996"/>
    </location>
</feature>
<dbReference type="PROSITE" id="PS00028">
    <property type="entry name" value="ZINC_FINGER_C2H2_1"/>
    <property type="match status" value="1"/>
</dbReference>
<reference evidence="11 12" key="1">
    <citation type="submission" date="2017-10" db="EMBL/GenBank/DDBJ databases">
        <title>Comparative genomics in systemic dimorphic fungi from Ajellomycetaceae.</title>
        <authorList>
            <person name="Munoz J.F."/>
            <person name="Mcewen J.G."/>
            <person name="Clay O.K."/>
            <person name="Cuomo C.A."/>
        </authorList>
    </citation>
    <scope>NUCLEOTIDE SEQUENCE [LARGE SCALE GENOMIC DNA]</scope>
    <source>
        <strain evidence="11 12">UAMH7299</strain>
    </source>
</reference>
<accession>A0A2B7YBB6</accession>
<feature type="region of interest" description="Disordered" evidence="9">
    <location>
        <begin position="1"/>
        <end position="35"/>
    </location>
</feature>
<feature type="region of interest" description="Disordered" evidence="9">
    <location>
        <begin position="501"/>
        <end position="521"/>
    </location>
</feature>
<keyword evidence="7" id="KW-0539">Nucleus</keyword>
<gene>
    <name evidence="11" type="ORF">AJ80_04450</name>
</gene>
<organism evidence="11 12">
    <name type="scientific">Polytolypa hystricis (strain UAMH7299)</name>
    <dbReference type="NCBI Taxonomy" id="1447883"/>
    <lineage>
        <taxon>Eukaryota</taxon>
        <taxon>Fungi</taxon>
        <taxon>Dikarya</taxon>
        <taxon>Ascomycota</taxon>
        <taxon>Pezizomycotina</taxon>
        <taxon>Eurotiomycetes</taxon>
        <taxon>Eurotiomycetidae</taxon>
        <taxon>Onygenales</taxon>
        <taxon>Onygenales incertae sedis</taxon>
        <taxon>Polytolypa</taxon>
    </lineage>
</organism>
<dbReference type="OrthoDB" id="6077919at2759"/>
<evidence type="ECO:0000256" key="7">
    <source>
        <dbReference type="ARBA" id="ARBA00023242"/>
    </source>
</evidence>
<feature type="domain" description="C2H2-type" evidence="10">
    <location>
        <begin position="678"/>
        <end position="708"/>
    </location>
</feature>
<evidence type="ECO:0000256" key="9">
    <source>
        <dbReference type="SAM" id="MobiDB-lite"/>
    </source>
</evidence>
<keyword evidence="12" id="KW-1185">Reference proteome</keyword>
<dbReference type="InterPro" id="IPR051061">
    <property type="entry name" value="Zinc_finger_trans_reg"/>
</dbReference>
<dbReference type="PANTHER" id="PTHR46179">
    <property type="entry name" value="ZINC FINGER PROTEIN"/>
    <property type="match status" value="1"/>
</dbReference>